<dbReference type="PRINTS" id="PR00125">
    <property type="entry name" value="ATPASEDELTA"/>
</dbReference>
<dbReference type="GO" id="GO:0045259">
    <property type="term" value="C:proton-transporting ATP synthase complex"/>
    <property type="evidence" value="ECO:0007669"/>
    <property type="project" value="UniProtKB-KW"/>
</dbReference>
<protein>
    <recommendedName>
        <fullName evidence="8">ATP synthase subunit delta</fullName>
    </recommendedName>
    <alternativeName>
        <fullName evidence="8">ATP synthase F(1) sector subunit delta</fullName>
    </alternativeName>
    <alternativeName>
        <fullName evidence="8">F-type ATPase subunit delta</fullName>
        <shortName evidence="8">F-ATPase subunit delta</shortName>
    </alternativeName>
</protein>
<name>A0A2M9FYP6_9PROT</name>
<dbReference type="GO" id="GO:0005886">
    <property type="term" value="C:plasma membrane"/>
    <property type="evidence" value="ECO:0007669"/>
    <property type="project" value="UniProtKB-SubCell"/>
</dbReference>
<evidence type="ECO:0000256" key="8">
    <source>
        <dbReference type="HAMAP-Rule" id="MF_01416"/>
    </source>
</evidence>
<comment type="function">
    <text evidence="8">This protein is part of the stalk that links CF(0) to CF(1). It either transmits conformational changes from CF(0) to CF(1) or is implicated in proton conduction.</text>
</comment>
<evidence type="ECO:0000313" key="10">
    <source>
        <dbReference type="Proteomes" id="UP000229498"/>
    </source>
</evidence>
<organism evidence="9 10">
    <name type="scientific">Minwuia thermotolerans</name>
    <dbReference type="NCBI Taxonomy" id="2056226"/>
    <lineage>
        <taxon>Bacteria</taxon>
        <taxon>Pseudomonadati</taxon>
        <taxon>Pseudomonadota</taxon>
        <taxon>Alphaproteobacteria</taxon>
        <taxon>Minwuiales</taxon>
        <taxon>Minwuiaceae</taxon>
        <taxon>Minwuia</taxon>
    </lineage>
</organism>
<dbReference type="Pfam" id="PF00213">
    <property type="entry name" value="OSCP"/>
    <property type="match status" value="1"/>
</dbReference>
<dbReference type="HAMAP" id="MF_01416">
    <property type="entry name" value="ATP_synth_delta_bact"/>
    <property type="match status" value="1"/>
</dbReference>
<keyword evidence="8" id="KW-1003">Cell membrane</keyword>
<dbReference type="NCBIfam" id="TIGR01145">
    <property type="entry name" value="ATP_synt_delta"/>
    <property type="match status" value="1"/>
</dbReference>
<keyword evidence="2 8" id="KW-0813">Transport</keyword>
<keyword evidence="7 8" id="KW-0066">ATP synthesis</keyword>
<evidence type="ECO:0000256" key="7">
    <source>
        <dbReference type="ARBA" id="ARBA00023310"/>
    </source>
</evidence>
<evidence type="ECO:0000256" key="4">
    <source>
        <dbReference type="ARBA" id="ARBA00023065"/>
    </source>
</evidence>
<dbReference type="Gene3D" id="1.10.520.20">
    <property type="entry name" value="N-terminal domain of the delta subunit of the F1F0-ATP synthase"/>
    <property type="match status" value="1"/>
</dbReference>
<dbReference type="NCBIfam" id="NF004406">
    <property type="entry name" value="PRK05758.3-2"/>
    <property type="match status" value="1"/>
</dbReference>
<evidence type="ECO:0000256" key="5">
    <source>
        <dbReference type="ARBA" id="ARBA00023136"/>
    </source>
</evidence>
<dbReference type="InterPro" id="IPR026015">
    <property type="entry name" value="ATP_synth_OSCP/delta_N_sf"/>
</dbReference>
<dbReference type="Proteomes" id="UP000229498">
    <property type="component" value="Unassembled WGS sequence"/>
</dbReference>
<dbReference type="AlphaFoldDB" id="A0A2M9FYP6"/>
<evidence type="ECO:0000256" key="6">
    <source>
        <dbReference type="ARBA" id="ARBA00023196"/>
    </source>
</evidence>
<sequence>MAADKSITAGIAGRYATALFDLAEEQNALDDVQRDLQTISSLLEESADLVKVVRSPVISRQDQASAMDAVLEAAGVGRTVKNFVGVVAQNRRLFALPGMIRAYNELLAQHRGEVSASVTSARPLSEAQRQKLSDTLKQAVGRDVNIETSVDEGLLGGMVVRVGSRMVDYSLATKLNSLRLSMKGVG</sequence>
<dbReference type="EMBL" id="PHIG01000043">
    <property type="protein sequence ID" value="PJK28585.1"/>
    <property type="molecule type" value="Genomic_DNA"/>
</dbReference>
<comment type="caution">
    <text evidence="9">The sequence shown here is derived from an EMBL/GenBank/DDBJ whole genome shotgun (WGS) entry which is preliminary data.</text>
</comment>
<dbReference type="SUPFAM" id="SSF47928">
    <property type="entry name" value="N-terminal domain of the delta subunit of the F1F0-ATP synthase"/>
    <property type="match status" value="1"/>
</dbReference>
<keyword evidence="6 8" id="KW-0139">CF(1)</keyword>
<keyword evidence="3 8" id="KW-0375">Hydrogen ion transport</keyword>
<reference evidence="9 10" key="1">
    <citation type="submission" date="2017-11" db="EMBL/GenBank/DDBJ databases">
        <title>Draft genome sequence of Rhizobiales bacterium SY3-13.</title>
        <authorList>
            <person name="Sun C."/>
        </authorList>
    </citation>
    <scope>NUCLEOTIDE SEQUENCE [LARGE SCALE GENOMIC DNA]</scope>
    <source>
        <strain evidence="9 10">SY3-13</strain>
    </source>
</reference>
<comment type="function">
    <text evidence="8">F(1)F(0) ATP synthase produces ATP from ADP in the presence of a proton or sodium gradient. F-type ATPases consist of two structural domains, F(1) containing the extramembraneous catalytic core and F(0) containing the membrane proton channel, linked together by a central stalk and a peripheral stalk. During catalysis, ATP synthesis in the catalytic domain of F(1) is coupled via a rotary mechanism of the central stalk subunits to proton translocation.</text>
</comment>
<keyword evidence="4 8" id="KW-0406">Ion transport</keyword>
<dbReference type="InterPro" id="IPR000711">
    <property type="entry name" value="ATPase_OSCP/dsu"/>
</dbReference>
<dbReference type="PANTHER" id="PTHR11910">
    <property type="entry name" value="ATP SYNTHASE DELTA CHAIN"/>
    <property type="match status" value="1"/>
</dbReference>
<dbReference type="NCBIfam" id="NF004402">
    <property type="entry name" value="PRK05758.2-2"/>
    <property type="match status" value="1"/>
</dbReference>
<evidence type="ECO:0000256" key="1">
    <source>
        <dbReference type="ARBA" id="ARBA00004370"/>
    </source>
</evidence>
<dbReference type="GO" id="GO:0046933">
    <property type="term" value="F:proton-transporting ATP synthase activity, rotational mechanism"/>
    <property type="evidence" value="ECO:0007669"/>
    <property type="project" value="UniProtKB-UniRule"/>
</dbReference>
<proteinExistence type="inferred from homology"/>
<accession>A0A2M9FYP6</accession>
<evidence type="ECO:0000313" key="9">
    <source>
        <dbReference type="EMBL" id="PJK28585.1"/>
    </source>
</evidence>
<comment type="subcellular location">
    <subcellularLocation>
        <location evidence="8">Cell membrane</location>
        <topology evidence="8">Peripheral membrane protein</topology>
    </subcellularLocation>
    <subcellularLocation>
        <location evidence="1">Membrane</location>
    </subcellularLocation>
</comment>
<dbReference type="OrthoDB" id="9796185at2"/>
<keyword evidence="10" id="KW-1185">Reference proteome</keyword>
<keyword evidence="5 8" id="KW-0472">Membrane</keyword>
<evidence type="ECO:0000256" key="3">
    <source>
        <dbReference type="ARBA" id="ARBA00022781"/>
    </source>
</evidence>
<dbReference type="RefSeq" id="WP_109796064.1">
    <property type="nucleotide sequence ID" value="NZ_PHIG01000043.1"/>
</dbReference>
<comment type="similarity">
    <text evidence="8">Belongs to the ATPase delta chain family.</text>
</comment>
<gene>
    <name evidence="8" type="primary">atpH</name>
    <name evidence="9" type="ORF">CVT23_16665</name>
</gene>
<evidence type="ECO:0000256" key="2">
    <source>
        <dbReference type="ARBA" id="ARBA00022448"/>
    </source>
</evidence>